<keyword evidence="10" id="KW-0067">ATP-binding</keyword>
<proteinExistence type="predicted"/>
<evidence type="ECO:0000256" key="12">
    <source>
        <dbReference type="ARBA" id="ARBA00023012"/>
    </source>
</evidence>
<comment type="subcellular location">
    <subcellularLocation>
        <location evidence="2">Cell membrane</location>
        <topology evidence="2">Multi-pass membrane protein</topology>
    </subcellularLocation>
</comment>
<keyword evidence="8" id="KW-0547">Nucleotide-binding</keyword>
<dbReference type="SUPFAM" id="SSF47384">
    <property type="entry name" value="Homodimeric domain of signal transducing histidine kinase"/>
    <property type="match status" value="1"/>
</dbReference>
<sequence length="719" mass="82237">MGKTKWLPLIWVSLLTIVLLASLMVLERGRDYIGKQYFISDQFRMELDEFIEKAGPTVLNPLNPKEAKEQITVSQQEIEEHRNQYGSLADQIENIQMQYEDRIASAEGNEPFKSALIEERDAKIEDIRKNFSDDKHVEAKIRKEKEALIDTYMNELKNIREQVSGEYGYFAYSLENVNTGETFKRGELSNAIYKKEYDNNHGLLRVEAVSYSTNAGNEVAGIIGNQVQQFSGTIAIPKAAIDSMDYSHQYYEFKKTKYTIYAFILLGILALATILFKLKFNRNWFTGNKFSDWYNSIRIDWKAVLIFVNAMVAYAILINTMGVFLYNHYSMDWMNRILHFLFSIAFVGILIFQAVNIIGQYKNTEVLKNDLRNSFTFKLTIGIQDLFLNRSIGVQTLFLYAIAFAAGFGLLVVFMMPPAIIIYLPLFLFIALPAILILLNRAGYLNRIMKTAEQMAEGKLHQEIEIRGKSPLAQHAANLNKLREGVQSSISEQAKSERLKTELITNVSHDLRTPLTSIITYTDLLKNPDLTGEEREKYIEILDRKSQRLKTLIEDLFDVSKMASGNIELQKQRVDLTQLLQQALGEHEEEIMKSGLEFRNNIPDVPVVAYVDGQKWWRVLDNLIVNAIKYTLEGTRVYVTLRQNGSEAEFVVKNITKYELGENVDELFERFKRADTSRHTDGSGLGLAIAQSIVDLHGGRMKIDVDGDLFKVTVTIPVV</sequence>
<dbReference type="InterPro" id="IPR050398">
    <property type="entry name" value="HssS/ArlS-like"/>
</dbReference>
<dbReference type="InterPro" id="IPR036097">
    <property type="entry name" value="HisK_dim/P_sf"/>
</dbReference>
<reference evidence="19" key="1">
    <citation type="journal article" date="2019" name="Int. J. Syst. Evol. Microbiol.">
        <title>The Global Catalogue of Microorganisms (GCM) 10K type strain sequencing project: providing services to taxonomists for standard genome sequencing and annotation.</title>
        <authorList>
            <consortium name="The Broad Institute Genomics Platform"/>
            <consortium name="The Broad Institute Genome Sequencing Center for Infectious Disease"/>
            <person name="Wu L."/>
            <person name="Ma J."/>
        </authorList>
    </citation>
    <scope>NUCLEOTIDE SEQUENCE [LARGE SCALE GENOMIC DNA]</scope>
    <source>
        <strain evidence="19">CCUG 59778</strain>
    </source>
</reference>
<evidence type="ECO:0000256" key="14">
    <source>
        <dbReference type="SAM" id="Coils"/>
    </source>
</evidence>
<dbReference type="SMART" id="SM00387">
    <property type="entry name" value="HATPase_c"/>
    <property type="match status" value="1"/>
</dbReference>
<dbReference type="RefSeq" id="WP_378155096.1">
    <property type="nucleotide sequence ID" value="NZ_JBHSEC010000019.1"/>
</dbReference>
<evidence type="ECO:0000256" key="9">
    <source>
        <dbReference type="ARBA" id="ARBA00022777"/>
    </source>
</evidence>
<evidence type="ECO:0000256" key="4">
    <source>
        <dbReference type="ARBA" id="ARBA00022475"/>
    </source>
</evidence>
<evidence type="ECO:0000313" key="18">
    <source>
        <dbReference type="EMBL" id="MFC4410819.1"/>
    </source>
</evidence>
<keyword evidence="13 15" id="KW-0472">Membrane</keyword>
<feature type="transmembrane region" description="Helical" evidence="15">
    <location>
        <begin position="338"/>
        <end position="359"/>
    </location>
</feature>
<dbReference type="SMART" id="SM00388">
    <property type="entry name" value="HisKA"/>
    <property type="match status" value="1"/>
</dbReference>
<feature type="domain" description="HAMP" evidence="17">
    <location>
        <begin position="445"/>
        <end position="491"/>
    </location>
</feature>
<keyword evidence="6" id="KW-0808">Transferase</keyword>
<keyword evidence="19" id="KW-1185">Reference proteome</keyword>
<evidence type="ECO:0000256" key="6">
    <source>
        <dbReference type="ARBA" id="ARBA00022679"/>
    </source>
</evidence>
<evidence type="ECO:0000256" key="13">
    <source>
        <dbReference type="ARBA" id="ARBA00023136"/>
    </source>
</evidence>
<evidence type="ECO:0000259" key="16">
    <source>
        <dbReference type="PROSITE" id="PS50109"/>
    </source>
</evidence>
<keyword evidence="12" id="KW-0902">Two-component regulatory system</keyword>
<feature type="coiled-coil region" evidence="14">
    <location>
        <begin position="78"/>
        <end position="109"/>
    </location>
</feature>
<dbReference type="InterPro" id="IPR003661">
    <property type="entry name" value="HisK_dim/P_dom"/>
</dbReference>
<comment type="caution">
    <text evidence="18">The sequence shown here is derived from an EMBL/GenBank/DDBJ whole genome shotgun (WGS) entry which is preliminary data.</text>
</comment>
<comment type="catalytic activity">
    <reaction evidence="1">
        <text>ATP + protein L-histidine = ADP + protein N-phospho-L-histidine.</text>
        <dbReference type="EC" id="2.7.13.3"/>
    </reaction>
</comment>
<dbReference type="Gene3D" id="1.10.287.130">
    <property type="match status" value="1"/>
</dbReference>
<feature type="transmembrane region" description="Helical" evidence="15">
    <location>
        <begin position="397"/>
        <end position="414"/>
    </location>
</feature>
<feature type="transmembrane region" description="Helical" evidence="15">
    <location>
        <begin position="258"/>
        <end position="276"/>
    </location>
</feature>
<evidence type="ECO:0000313" key="19">
    <source>
        <dbReference type="Proteomes" id="UP001595817"/>
    </source>
</evidence>
<protein>
    <recommendedName>
        <fullName evidence="3">histidine kinase</fullName>
        <ecNumber evidence="3">2.7.13.3</ecNumber>
    </recommendedName>
</protein>
<dbReference type="SUPFAM" id="SSF55874">
    <property type="entry name" value="ATPase domain of HSP90 chaperone/DNA topoisomerase II/histidine kinase"/>
    <property type="match status" value="1"/>
</dbReference>
<dbReference type="InterPro" id="IPR036890">
    <property type="entry name" value="HATPase_C_sf"/>
</dbReference>
<dbReference type="EMBL" id="JBHSEC010000019">
    <property type="protein sequence ID" value="MFC4410819.1"/>
    <property type="molecule type" value="Genomic_DNA"/>
</dbReference>
<dbReference type="Pfam" id="PF00512">
    <property type="entry name" value="HisKA"/>
    <property type="match status" value="1"/>
</dbReference>
<evidence type="ECO:0000259" key="17">
    <source>
        <dbReference type="PROSITE" id="PS50885"/>
    </source>
</evidence>
<feature type="transmembrane region" description="Helical" evidence="15">
    <location>
        <begin position="420"/>
        <end position="439"/>
    </location>
</feature>
<feature type="transmembrane region" description="Helical" evidence="15">
    <location>
        <begin position="6"/>
        <end position="26"/>
    </location>
</feature>
<dbReference type="PANTHER" id="PTHR45528">
    <property type="entry name" value="SENSOR HISTIDINE KINASE CPXA"/>
    <property type="match status" value="1"/>
</dbReference>
<dbReference type="CDD" id="cd00082">
    <property type="entry name" value="HisKA"/>
    <property type="match status" value="1"/>
</dbReference>
<keyword evidence="4" id="KW-1003">Cell membrane</keyword>
<evidence type="ECO:0000256" key="10">
    <source>
        <dbReference type="ARBA" id="ARBA00022840"/>
    </source>
</evidence>
<keyword evidence="7 15" id="KW-0812">Transmembrane</keyword>
<evidence type="ECO:0000256" key="5">
    <source>
        <dbReference type="ARBA" id="ARBA00022553"/>
    </source>
</evidence>
<dbReference type="Proteomes" id="UP001595817">
    <property type="component" value="Unassembled WGS sequence"/>
</dbReference>
<dbReference type="InterPro" id="IPR003660">
    <property type="entry name" value="HAMP_dom"/>
</dbReference>
<evidence type="ECO:0000256" key="3">
    <source>
        <dbReference type="ARBA" id="ARBA00012438"/>
    </source>
</evidence>
<dbReference type="GO" id="GO:0016301">
    <property type="term" value="F:kinase activity"/>
    <property type="evidence" value="ECO:0007669"/>
    <property type="project" value="UniProtKB-KW"/>
</dbReference>
<dbReference type="PANTHER" id="PTHR45528:SF1">
    <property type="entry name" value="SENSOR HISTIDINE KINASE CPXA"/>
    <property type="match status" value="1"/>
</dbReference>
<dbReference type="InterPro" id="IPR003594">
    <property type="entry name" value="HATPase_dom"/>
</dbReference>
<dbReference type="InterPro" id="IPR004358">
    <property type="entry name" value="Sig_transdc_His_kin-like_C"/>
</dbReference>
<evidence type="ECO:0000256" key="1">
    <source>
        <dbReference type="ARBA" id="ARBA00000085"/>
    </source>
</evidence>
<dbReference type="PRINTS" id="PR00344">
    <property type="entry name" value="BCTRLSENSOR"/>
</dbReference>
<evidence type="ECO:0000256" key="8">
    <source>
        <dbReference type="ARBA" id="ARBA00022741"/>
    </source>
</evidence>
<dbReference type="PROSITE" id="PS50885">
    <property type="entry name" value="HAMP"/>
    <property type="match status" value="1"/>
</dbReference>
<name>A0ABV8X6P8_9LACT</name>
<keyword evidence="5" id="KW-0597">Phosphoprotein</keyword>
<keyword evidence="11 15" id="KW-1133">Transmembrane helix</keyword>
<feature type="transmembrane region" description="Helical" evidence="15">
    <location>
        <begin position="303"/>
        <end position="326"/>
    </location>
</feature>
<dbReference type="PROSITE" id="PS50109">
    <property type="entry name" value="HIS_KIN"/>
    <property type="match status" value="1"/>
</dbReference>
<accession>A0ABV8X6P8</accession>
<evidence type="ECO:0000256" key="15">
    <source>
        <dbReference type="SAM" id="Phobius"/>
    </source>
</evidence>
<feature type="domain" description="Histidine kinase" evidence="16">
    <location>
        <begin position="506"/>
        <end position="719"/>
    </location>
</feature>
<dbReference type="Gene3D" id="3.30.565.10">
    <property type="entry name" value="Histidine kinase-like ATPase, C-terminal domain"/>
    <property type="match status" value="1"/>
</dbReference>
<dbReference type="EC" id="2.7.13.3" evidence="3"/>
<evidence type="ECO:0000256" key="7">
    <source>
        <dbReference type="ARBA" id="ARBA00022692"/>
    </source>
</evidence>
<evidence type="ECO:0000256" key="11">
    <source>
        <dbReference type="ARBA" id="ARBA00022989"/>
    </source>
</evidence>
<organism evidence="18 19">
    <name type="scientific">Chungangia koreensis</name>
    <dbReference type="NCBI Taxonomy" id="752657"/>
    <lineage>
        <taxon>Bacteria</taxon>
        <taxon>Bacillati</taxon>
        <taxon>Bacillota</taxon>
        <taxon>Bacilli</taxon>
        <taxon>Lactobacillales</taxon>
        <taxon>Chungangia</taxon>
    </lineage>
</organism>
<gene>
    <name evidence="18" type="ORF">ACFOZY_10370</name>
</gene>
<keyword evidence="9 18" id="KW-0418">Kinase</keyword>
<keyword evidence="14" id="KW-0175">Coiled coil</keyword>
<dbReference type="Pfam" id="PF02518">
    <property type="entry name" value="HATPase_c"/>
    <property type="match status" value="1"/>
</dbReference>
<evidence type="ECO:0000256" key="2">
    <source>
        <dbReference type="ARBA" id="ARBA00004651"/>
    </source>
</evidence>
<dbReference type="InterPro" id="IPR005467">
    <property type="entry name" value="His_kinase_dom"/>
</dbReference>